<organism evidence="3 4">
    <name type="scientific">Oryzias latipes</name>
    <name type="common">Japanese rice fish</name>
    <name type="synonym">Japanese killifish</name>
    <dbReference type="NCBI Taxonomy" id="8090"/>
    <lineage>
        <taxon>Eukaryota</taxon>
        <taxon>Metazoa</taxon>
        <taxon>Chordata</taxon>
        <taxon>Craniata</taxon>
        <taxon>Vertebrata</taxon>
        <taxon>Euteleostomi</taxon>
        <taxon>Actinopterygii</taxon>
        <taxon>Neopterygii</taxon>
        <taxon>Teleostei</taxon>
        <taxon>Neoteleostei</taxon>
        <taxon>Acanthomorphata</taxon>
        <taxon>Ovalentaria</taxon>
        <taxon>Atherinomorphae</taxon>
        <taxon>Beloniformes</taxon>
        <taxon>Adrianichthyidae</taxon>
        <taxon>Oryziinae</taxon>
        <taxon>Oryzias</taxon>
    </lineage>
</organism>
<reference key="1">
    <citation type="journal article" date="2007" name="Nature">
        <title>The medaka draft genome and insights into vertebrate genome evolution.</title>
        <authorList>
            <person name="Kasahara M."/>
            <person name="Naruse K."/>
            <person name="Sasaki S."/>
            <person name="Nakatani Y."/>
            <person name="Qu W."/>
            <person name="Ahsan B."/>
            <person name="Yamada T."/>
            <person name="Nagayasu Y."/>
            <person name="Doi K."/>
            <person name="Kasai Y."/>
            <person name="Jindo T."/>
            <person name="Kobayashi D."/>
            <person name="Shimada A."/>
            <person name="Toyoda A."/>
            <person name="Kuroki Y."/>
            <person name="Fujiyama A."/>
            <person name="Sasaki T."/>
            <person name="Shimizu A."/>
            <person name="Asakawa S."/>
            <person name="Shimizu N."/>
            <person name="Hashimoto S."/>
            <person name="Yang J."/>
            <person name="Lee Y."/>
            <person name="Matsushima K."/>
            <person name="Sugano S."/>
            <person name="Sakaizumi M."/>
            <person name="Narita T."/>
            <person name="Ohishi K."/>
            <person name="Haga S."/>
            <person name="Ohta F."/>
            <person name="Nomoto H."/>
            <person name="Nogata K."/>
            <person name="Morishita T."/>
            <person name="Endo T."/>
            <person name="Shin-I T."/>
            <person name="Takeda H."/>
            <person name="Morishita S."/>
            <person name="Kohara Y."/>
        </authorList>
    </citation>
    <scope>NUCLEOTIDE SEQUENCE [LARGE SCALE GENOMIC DNA]</scope>
    <source>
        <strain>Hd-rR</strain>
    </source>
</reference>
<evidence type="ECO:0000313" key="4">
    <source>
        <dbReference type="Proteomes" id="UP000265200"/>
    </source>
</evidence>
<name>A0A3P9IKK2_ORYLA</name>
<protein>
    <recommendedName>
        <fullName evidence="2">C-type lectin domain-containing protein</fullName>
    </recommendedName>
</protein>
<dbReference type="PROSITE" id="PS50041">
    <property type="entry name" value="C_TYPE_LECTIN_2"/>
    <property type="match status" value="1"/>
</dbReference>
<dbReference type="InterPro" id="IPR001304">
    <property type="entry name" value="C-type_lectin-like"/>
</dbReference>
<dbReference type="Gene3D" id="3.10.100.10">
    <property type="entry name" value="Mannose-Binding Protein A, subunit A"/>
    <property type="match status" value="1"/>
</dbReference>
<proteinExistence type="predicted"/>
<comment type="subcellular location">
    <subcellularLocation>
        <location evidence="1">Cell membrane</location>
        <topology evidence="1">Single-pass type II membrane protein</topology>
    </subcellularLocation>
</comment>
<reference evidence="3 4" key="2">
    <citation type="submission" date="2017-04" db="EMBL/GenBank/DDBJ databases">
        <title>CpG methylation of centromeres and impact of large insertions on vertebrate speciation.</title>
        <authorList>
            <person name="Ichikawa K."/>
            <person name="Yoshimura J."/>
            <person name="Morishita S."/>
        </authorList>
    </citation>
    <scope>NUCLEOTIDE SEQUENCE</scope>
    <source>
        <strain evidence="3 4">HSOK</strain>
    </source>
</reference>
<evidence type="ECO:0000256" key="1">
    <source>
        <dbReference type="ARBA" id="ARBA00004401"/>
    </source>
</evidence>
<dbReference type="InterPro" id="IPR016186">
    <property type="entry name" value="C-type_lectin-like/link_sf"/>
</dbReference>
<dbReference type="Proteomes" id="UP000265200">
    <property type="component" value="Chromosome 11"/>
</dbReference>
<feature type="domain" description="C-type lectin" evidence="2">
    <location>
        <begin position="13"/>
        <end position="123"/>
    </location>
</feature>
<dbReference type="Ensembl" id="ENSORLT00015029854.1">
    <property type="protein sequence ID" value="ENSORLP00015020612.1"/>
    <property type="gene ID" value="ENSORLG00015021766.1"/>
</dbReference>
<dbReference type="PANTHER" id="PTHR45710">
    <property type="entry name" value="C-TYPE LECTIN DOMAIN-CONTAINING PROTEIN 180"/>
    <property type="match status" value="1"/>
</dbReference>
<dbReference type="SMART" id="SM00034">
    <property type="entry name" value="CLECT"/>
    <property type="match status" value="1"/>
</dbReference>
<accession>A0A3P9IKK2</accession>
<dbReference type="PANTHER" id="PTHR45710:SF31">
    <property type="entry name" value="EARLY ACTIVATION ANTIGEN CD69"/>
    <property type="match status" value="1"/>
</dbReference>
<dbReference type="SUPFAM" id="SSF56436">
    <property type="entry name" value="C-type lectin-like"/>
    <property type="match status" value="1"/>
</dbReference>
<dbReference type="InterPro" id="IPR050828">
    <property type="entry name" value="C-type_lectin/matrix_domain"/>
</dbReference>
<evidence type="ECO:0000313" key="3">
    <source>
        <dbReference type="Ensembl" id="ENSORLP00015020612.1"/>
    </source>
</evidence>
<sequence>DEGKRCPEGWKRFGCSCYYKSTEKRNWYNSRSFCQKNGSDLVVVNSKEEQVGVFTLVPFQLLVSWILHLYVCCCCLDVNGMFYHRFLDESISKDRNKDDAVFLSTEGKWKQQDKTNFKNWICEKNNFGSFCSCAVH</sequence>
<reference evidence="3" key="3">
    <citation type="submission" date="2025-08" db="UniProtKB">
        <authorList>
            <consortium name="Ensembl"/>
        </authorList>
    </citation>
    <scope>IDENTIFICATION</scope>
    <source>
        <strain evidence="3">HSOK</strain>
    </source>
</reference>
<evidence type="ECO:0000259" key="2">
    <source>
        <dbReference type="PROSITE" id="PS50041"/>
    </source>
</evidence>
<dbReference type="InterPro" id="IPR016187">
    <property type="entry name" value="CTDL_fold"/>
</dbReference>
<dbReference type="AlphaFoldDB" id="A0A3P9IKK2"/>
<reference evidence="3" key="4">
    <citation type="submission" date="2025-09" db="UniProtKB">
        <authorList>
            <consortium name="Ensembl"/>
        </authorList>
    </citation>
    <scope>IDENTIFICATION</scope>
    <source>
        <strain evidence="3">HSOK</strain>
    </source>
</reference>
<dbReference type="GO" id="GO:0005886">
    <property type="term" value="C:plasma membrane"/>
    <property type="evidence" value="ECO:0007669"/>
    <property type="project" value="UniProtKB-SubCell"/>
</dbReference>